<name>A0AAN8XM47_HALRR</name>
<dbReference type="InterPro" id="IPR043157">
    <property type="entry name" value="Dynein_AAA1S"/>
</dbReference>
<proteinExistence type="predicted"/>
<dbReference type="Gene3D" id="1.10.8.710">
    <property type="match status" value="1"/>
</dbReference>
<dbReference type="FunFam" id="1.10.8.710:FF:000004">
    <property type="entry name" value="Dynein axonemal heavy chain 6"/>
    <property type="match status" value="1"/>
</dbReference>
<reference evidence="2 3" key="1">
    <citation type="submission" date="2023-11" db="EMBL/GenBank/DDBJ databases">
        <title>Halocaridina rubra genome assembly.</title>
        <authorList>
            <person name="Smith C."/>
        </authorList>
    </citation>
    <scope>NUCLEOTIDE SEQUENCE [LARGE SCALE GENOMIC DNA]</scope>
    <source>
        <strain evidence="2">EP-1</strain>
        <tissue evidence="2">Whole</tissue>
    </source>
</reference>
<dbReference type="GO" id="GO:0005524">
    <property type="term" value="F:ATP binding"/>
    <property type="evidence" value="ECO:0007669"/>
    <property type="project" value="InterPro"/>
</dbReference>
<dbReference type="EMBL" id="JAXCGZ010005759">
    <property type="protein sequence ID" value="KAK7080885.1"/>
    <property type="molecule type" value="Genomic_DNA"/>
</dbReference>
<keyword evidence="3" id="KW-1185">Reference proteome</keyword>
<dbReference type="InterPro" id="IPR027417">
    <property type="entry name" value="P-loop_NTPase"/>
</dbReference>
<dbReference type="GO" id="GO:0030286">
    <property type="term" value="C:dynein complex"/>
    <property type="evidence" value="ECO:0007669"/>
    <property type="project" value="InterPro"/>
</dbReference>
<dbReference type="GO" id="GO:0051959">
    <property type="term" value="F:dynein light intermediate chain binding"/>
    <property type="evidence" value="ECO:0007669"/>
    <property type="project" value="InterPro"/>
</dbReference>
<sequence>MEKELILPAGKAVTSRMLRDKIISDERNCVRKLEGGPGRGSVVHYIKPSSLNSHIFGVICEKMGNTHITTAFECLNTLAVLRYTGRRELPDNLKVLFRTVAMMVPDYAMISKISLFSMGFVQAESLARKIVDTYRLCCEQLSSQNHYDYGMRAVKAVLLAAANLKQLNPDLPEPQVVLRAIRDVNLPKFLAQDVPLFEGIVQDLFPSEKEHSFENDPYLESALKKVLADSNLQAVPWFLEKMVQLYNMILVRHGVMIVGEPLSGKTQAYQTLLPLPYGGWALTLAPVTDHGNVSATEGTASKDWKVQNRHESWRGLLTYEKCITYFAIVGCYYVERSLRETGRA</sequence>
<gene>
    <name evidence="2" type="primary">DNAH12_1</name>
    <name evidence="2" type="ORF">SK128_002846</name>
</gene>
<dbReference type="Pfam" id="PF12774">
    <property type="entry name" value="AAA_6"/>
    <property type="match status" value="1"/>
</dbReference>
<protein>
    <submittedName>
        <fullName evidence="2">Dynein heavy chain 12, axonemal</fullName>
    </submittedName>
</protein>
<dbReference type="InterPro" id="IPR026983">
    <property type="entry name" value="DHC"/>
</dbReference>
<dbReference type="GO" id="GO:0045505">
    <property type="term" value="F:dynein intermediate chain binding"/>
    <property type="evidence" value="ECO:0007669"/>
    <property type="project" value="InterPro"/>
</dbReference>
<dbReference type="Proteomes" id="UP001381693">
    <property type="component" value="Unassembled WGS sequence"/>
</dbReference>
<dbReference type="GO" id="GO:0007018">
    <property type="term" value="P:microtubule-based movement"/>
    <property type="evidence" value="ECO:0007669"/>
    <property type="project" value="InterPro"/>
</dbReference>
<comment type="caution">
    <text evidence="2">The sequence shown here is derived from an EMBL/GenBank/DDBJ whole genome shotgun (WGS) entry which is preliminary data.</text>
</comment>
<dbReference type="InterPro" id="IPR035699">
    <property type="entry name" value="AAA_6"/>
</dbReference>
<organism evidence="2 3">
    <name type="scientific">Halocaridina rubra</name>
    <name type="common">Hawaiian red shrimp</name>
    <dbReference type="NCBI Taxonomy" id="373956"/>
    <lineage>
        <taxon>Eukaryota</taxon>
        <taxon>Metazoa</taxon>
        <taxon>Ecdysozoa</taxon>
        <taxon>Arthropoda</taxon>
        <taxon>Crustacea</taxon>
        <taxon>Multicrustacea</taxon>
        <taxon>Malacostraca</taxon>
        <taxon>Eumalacostraca</taxon>
        <taxon>Eucarida</taxon>
        <taxon>Decapoda</taxon>
        <taxon>Pleocyemata</taxon>
        <taxon>Caridea</taxon>
        <taxon>Atyoidea</taxon>
        <taxon>Atyidae</taxon>
        <taxon>Halocaridina</taxon>
    </lineage>
</organism>
<evidence type="ECO:0000313" key="2">
    <source>
        <dbReference type="EMBL" id="KAK7080885.1"/>
    </source>
</evidence>
<feature type="domain" description="Dynein heavy chain hydrolytic ATP-binding dynein motor region" evidence="1">
    <location>
        <begin position="81"/>
        <end position="266"/>
    </location>
</feature>
<dbReference type="PANTHER" id="PTHR45703:SF1">
    <property type="entry name" value="DYNEINS HEAVY CHAIN"/>
    <property type="match status" value="1"/>
</dbReference>
<evidence type="ECO:0000313" key="3">
    <source>
        <dbReference type="Proteomes" id="UP001381693"/>
    </source>
</evidence>
<evidence type="ECO:0000259" key="1">
    <source>
        <dbReference type="Pfam" id="PF12774"/>
    </source>
</evidence>
<accession>A0AAN8XM47</accession>
<dbReference type="Gene3D" id="3.40.50.300">
    <property type="entry name" value="P-loop containing nucleotide triphosphate hydrolases"/>
    <property type="match status" value="2"/>
</dbReference>
<dbReference type="AlphaFoldDB" id="A0AAN8XM47"/>
<dbReference type="PANTHER" id="PTHR45703">
    <property type="entry name" value="DYNEIN HEAVY CHAIN"/>
    <property type="match status" value="1"/>
</dbReference>